<dbReference type="Pfam" id="PF24160">
    <property type="entry name" value="UVB_sens_C"/>
    <property type="match status" value="1"/>
</dbReference>
<dbReference type="InterPro" id="IPR055412">
    <property type="entry name" value="UVB_sens_C"/>
</dbReference>
<evidence type="ECO:0000256" key="2">
    <source>
        <dbReference type="SAM" id="MobiDB-lite"/>
    </source>
</evidence>
<feature type="domain" description="Root UVB sensitive protein C-terminal" evidence="4">
    <location>
        <begin position="343"/>
        <end position="439"/>
    </location>
</feature>
<organism evidence="5 6">
    <name type="scientific">Coccomyxa viridis</name>
    <dbReference type="NCBI Taxonomy" id="1274662"/>
    <lineage>
        <taxon>Eukaryota</taxon>
        <taxon>Viridiplantae</taxon>
        <taxon>Chlorophyta</taxon>
        <taxon>core chlorophytes</taxon>
        <taxon>Trebouxiophyceae</taxon>
        <taxon>Trebouxiophyceae incertae sedis</taxon>
        <taxon>Coccomyxaceae</taxon>
        <taxon>Coccomyxa</taxon>
    </lineage>
</organism>
<evidence type="ECO:0000259" key="3">
    <source>
        <dbReference type="Pfam" id="PF04884"/>
    </source>
</evidence>
<proteinExistence type="inferred from homology"/>
<dbReference type="EMBL" id="CAXHTA020000006">
    <property type="protein sequence ID" value="CAL5222314.1"/>
    <property type="molecule type" value="Genomic_DNA"/>
</dbReference>
<dbReference type="InterPro" id="IPR054549">
    <property type="entry name" value="UVB_sens_RUS_dom"/>
</dbReference>
<dbReference type="InterPro" id="IPR006968">
    <property type="entry name" value="RUS_fam"/>
</dbReference>
<keyword evidence="6" id="KW-1185">Reference proteome</keyword>
<name>A0ABP1FT40_9CHLO</name>
<dbReference type="Proteomes" id="UP001497392">
    <property type="component" value="Unassembled WGS sequence"/>
</dbReference>
<sequence>MDADKLLQAVSGSAPQSRWHGNRISGSIRRARSGRHGVHLHCCLQTEEKRHHDSKSCKATFLTETRGRDSKTYTLDSQGHLLLQQESRSDTRGGNSVLTGLKGFILPKGYPDTVTPDYLPFQLWAVPAHITGWMGTSLATSSLLKAVGVANSAEGAAAASAAIKWITKDGIGAAGRSLVGGRLGDVFDEDPRRWRMVAEAFLTVGLALEIATAFSPTNFVLLAGAGNLSRAAGRGMTNPSFRIIQTHFAAANNIGDVAAKEEVWEVTAQLVGLAGSVGLLKAIEATGKPENVLYVWAVNQIAHAWLRYKSLAVLQFDNINQKRACLLARASVSGQALPGVQRGNKEESILAWPSLARPSLTFATSLEDMFSATASSSGIQDLCDMYTGQNYLLTWQSRRCRVILEEHASPEDILLAVWQAAWLDHKGVGDATKRELQASIDAVRKQGPAFIHELRRGGWQVGSVTIRTGQVRFKRHDEVDLAPIA</sequence>
<evidence type="ECO:0000256" key="1">
    <source>
        <dbReference type="ARBA" id="ARBA00007558"/>
    </source>
</evidence>
<dbReference type="PANTHER" id="PTHR12770:SF27">
    <property type="entry name" value="PROTEIN ROOT UVB SENSITIVE 5"/>
    <property type="match status" value="1"/>
</dbReference>
<dbReference type="Pfam" id="PF04884">
    <property type="entry name" value="UVB_sens_prot"/>
    <property type="match status" value="1"/>
</dbReference>
<comment type="caution">
    <text evidence="5">The sequence shown here is derived from an EMBL/GenBank/DDBJ whole genome shotgun (WGS) entry which is preliminary data.</text>
</comment>
<dbReference type="PANTHER" id="PTHR12770">
    <property type="entry name" value="RUS1 FAMILY PROTEIN C16ORF58"/>
    <property type="match status" value="1"/>
</dbReference>
<comment type="similarity">
    <text evidence="1">Belongs to the RUS1 family.</text>
</comment>
<evidence type="ECO:0000313" key="6">
    <source>
        <dbReference type="Proteomes" id="UP001497392"/>
    </source>
</evidence>
<protein>
    <submittedName>
        <fullName evidence="5">G4658 protein</fullName>
    </submittedName>
</protein>
<gene>
    <name evidence="5" type="primary">g4658</name>
    <name evidence="5" type="ORF">VP750_LOCUS3973</name>
</gene>
<evidence type="ECO:0000313" key="5">
    <source>
        <dbReference type="EMBL" id="CAL5222314.1"/>
    </source>
</evidence>
<accession>A0ABP1FT40</accession>
<feature type="region of interest" description="Disordered" evidence="2">
    <location>
        <begin position="1"/>
        <end position="21"/>
    </location>
</feature>
<evidence type="ECO:0000259" key="4">
    <source>
        <dbReference type="Pfam" id="PF24160"/>
    </source>
</evidence>
<reference evidence="5 6" key="1">
    <citation type="submission" date="2024-06" db="EMBL/GenBank/DDBJ databases">
        <authorList>
            <person name="Kraege A."/>
            <person name="Thomma B."/>
        </authorList>
    </citation>
    <scope>NUCLEOTIDE SEQUENCE [LARGE SCALE GENOMIC DNA]</scope>
</reference>
<feature type="domain" description="Protein root UVB sensitive/RUS" evidence="3">
    <location>
        <begin position="95"/>
        <end position="330"/>
    </location>
</feature>